<dbReference type="SUPFAM" id="SSF52540">
    <property type="entry name" value="P-loop containing nucleoside triphosphate hydrolases"/>
    <property type="match status" value="1"/>
</dbReference>
<dbReference type="InterPro" id="IPR027417">
    <property type="entry name" value="P-loop_NTPase"/>
</dbReference>
<dbReference type="Pfam" id="PF08477">
    <property type="entry name" value="Roc"/>
    <property type="match status" value="1"/>
</dbReference>
<evidence type="ECO:0000256" key="1">
    <source>
        <dbReference type="ARBA" id="ARBA00022741"/>
    </source>
</evidence>
<dbReference type="EMBL" id="BTSX01000004">
    <property type="protein sequence ID" value="GMS95685.1"/>
    <property type="molecule type" value="Genomic_DNA"/>
</dbReference>
<accession>A0AAV5TN32</accession>
<protein>
    <recommendedName>
        <fullName evidence="5">ADP ribosylation factor</fullName>
    </recommendedName>
</protein>
<dbReference type="PROSITE" id="PS51419">
    <property type="entry name" value="RAB"/>
    <property type="match status" value="1"/>
</dbReference>
<keyword evidence="2" id="KW-0342">GTP-binding</keyword>
<evidence type="ECO:0008006" key="5">
    <source>
        <dbReference type="Google" id="ProtNLM"/>
    </source>
</evidence>
<proteinExistence type="predicted"/>
<evidence type="ECO:0000313" key="4">
    <source>
        <dbReference type="Proteomes" id="UP001432027"/>
    </source>
</evidence>
<sequence length="202" mass="22293">MNGWTNKIVVLGESETGKTTFVNALCKNFSTQLESTVGAQISILWHDYRAGLSEQRSEMMEVWDIGGSSAHRPASTVFLDGACGIVLVHDLTNRKSESNLGQWLAIVNGDRRTTNVHTLTTLMADIERTRLPIIIVGTRLDQAPHRGNTQSLPFSGAPRLNLDCRKEIPAGSSQAMTISRFLDAVIERGKGPIDPRRRKIIQ</sequence>
<dbReference type="AlphaFoldDB" id="A0AAV5TN32"/>
<evidence type="ECO:0000313" key="3">
    <source>
        <dbReference type="EMBL" id="GMS95685.1"/>
    </source>
</evidence>
<reference evidence="3" key="1">
    <citation type="submission" date="2023-10" db="EMBL/GenBank/DDBJ databases">
        <title>Genome assembly of Pristionchus species.</title>
        <authorList>
            <person name="Yoshida K."/>
            <person name="Sommer R.J."/>
        </authorList>
    </citation>
    <scope>NUCLEOTIDE SEQUENCE</scope>
    <source>
        <strain evidence="3">RS0144</strain>
    </source>
</reference>
<name>A0AAV5TN32_9BILA</name>
<comment type="caution">
    <text evidence="3">The sequence shown here is derived from an EMBL/GenBank/DDBJ whole genome shotgun (WGS) entry which is preliminary data.</text>
</comment>
<dbReference type="Gene3D" id="3.40.50.300">
    <property type="entry name" value="P-loop containing nucleotide triphosphate hydrolases"/>
    <property type="match status" value="1"/>
</dbReference>
<keyword evidence="4" id="KW-1185">Reference proteome</keyword>
<dbReference type="PANTHER" id="PTHR24073">
    <property type="entry name" value="DRAB5-RELATED"/>
    <property type="match status" value="1"/>
</dbReference>
<dbReference type="PRINTS" id="PR00449">
    <property type="entry name" value="RASTRNSFRMNG"/>
</dbReference>
<dbReference type="GO" id="GO:0005525">
    <property type="term" value="F:GTP binding"/>
    <property type="evidence" value="ECO:0007669"/>
    <property type="project" value="UniProtKB-KW"/>
</dbReference>
<evidence type="ECO:0000256" key="2">
    <source>
        <dbReference type="ARBA" id="ARBA00023134"/>
    </source>
</evidence>
<dbReference type="Proteomes" id="UP001432027">
    <property type="component" value="Unassembled WGS sequence"/>
</dbReference>
<gene>
    <name evidence="3" type="ORF">PENTCL1PPCAC_17860</name>
</gene>
<keyword evidence="1" id="KW-0547">Nucleotide-binding</keyword>
<dbReference type="SMART" id="SM00175">
    <property type="entry name" value="RAB"/>
    <property type="match status" value="1"/>
</dbReference>
<organism evidence="3 4">
    <name type="scientific">Pristionchus entomophagus</name>
    <dbReference type="NCBI Taxonomy" id="358040"/>
    <lineage>
        <taxon>Eukaryota</taxon>
        <taxon>Metazoa</taxon>
        <taxon>Ecdysozoa</taxon>
        <taxon>Nematoda</taxon>
        <taxon>Chromadorea</taxon>
        <taxon>Rhabditida</taxon>
        <taxon>Rhabditina</taxon>
        <taxon>Diplogasteromorpha</taxon>
        <taxon>Diplogasteroidea</taxon>
        <taxon>Neodiplogasteridae</taxon>
        <taxon>Pristionchus</taxon>
    </lineage>
</organism>